<evidence type="ECO:0000313" key="3">
    <source>
        <dbReference type="EMBL" id="MBW8191598.1"/>
    </source>
</evidence>
<feature type="transmembrane region" description="Helical" evidence="2">
    <location>
        <begin position="819"/>
        <end position="836"/>
    </location>
</feature>
<feature type="region of interest" description="Disordered" evidence="1">
    <location>
        <begin position="355"/>
        <end position="379"/>
    </location>
</feature>
<feature type="transmembrane region" description="Helical" evidence="2">
    <location>
        <begin position="938"/>
        <end position="961"/>
    </location>
</feature>
<feature type="transmembrane region" description="Helical" evidence="2">
    <location>
        <begin position="663"/>
        <end position="685"/>
    </location>
</feature>
<dbReference type="EMBL" id="JAHZSS010000012">
    <property type="protein sequence ID" value="MBW8191598.1"/>
    <property type="molecule type" value="Genomic_DNA"/>
</dbReference>
<dbReference type="RefSeq" id="WP_220104280.1">
    <property type="nucleotide sequence ID" value="NZ_JAHZSS010000012.1"/>
</dbReference>
<feature type="transmembrane region" description="Helical" evidence="2">
    <location>
        <begin position="1019"/>
        <end position="1038"/>
    </location>
</feature>
<gene>
    <name evidence="3" type="ORF">K0504_11165</name>
</gene>
<protein>
    <submittedName>
        <fullName evidence="3">Uncharacterized protein</fullName>
    </submittedName>
</protein>
<name>A0ABS7EGY1_9GAMM</name>
<evidence type="ECO:0000256" key="1">
    <source>
        <dbReference type="SAM" id="MobiDB-lite"/>
    </source>
</evidence>
<accession>A0ABS7EGY1</accession>
<feature type="transmembrane region" description="Helical" evidence="2">
    <location>
        <begin position="739"/>
        <end position="763"/>
    </location>
</feature>
<keyword evidence="4" id="KW-1185">Reference proteome</keyword>
<evidence type="ECO:0000256" key="2">
    <source>
        <dbReference type="SAM" id="Phobius"/>
    </source>
</evidence>
<comment type="caution">
    <text evidence="3">The sequence shown here is derived from an EMBL/GenBank/DDBJ whole genome shotgun (WGS) entry which is preliminary data.</text>
</comment>
<feature type="transmembrane region" description="Helical" evidence="2">
    <location>
        <begin position="1044"/>
        <end position="1063"/>
    </location>
</feature>
<keyword evidence="2" id="KW-0472">Membrane</keyword>
<evidence type="ECO:0000313" key="4">
    <source>
        <dbReference type="Proteomes" id="UP001166251"/>
    </source>
</evidence>
<feature type="transmembrane region" description="Helical" evidence="2">
    <location>
        <begin position="1162"/>
        <end position="1180"/>
    </location>
</feature>
<sequence length="1182" mass="131870">MMQEQNGPIFGLVGVVLLVTLGSLMFSDVAPTSTRPSDAEQVRLVTDESVAPARLWQDPIRAVLNNKPPNGSQSPASFDTSLKPLVDGVSNITVLGIMTNTTPYAAFSERRRSYRYALVTALRRASYIPRQTQLIGVNQFKSLAATVPGQSIPPRSFDVPFEWFDALPTTSCSTTTCDSCAPKVLVLWLDEKQFAQRPLTRIATLAERLNLGADSALKIIGPSDSALLGQLSEEAQSSTGIAFPSEPPQQTVVEIFSPFSTMPVAALNRSVLSQEIPSEGKLTELNIPKECVKDQLEGRELLLCQHLLAELQLKKNIERAQVQGVHFKFHRTINHDFILADRLVTELAAHRIKYEPEPVGNDDREAKHNDDSQPKCDGEGPVCLHSDSSVVLISELDSEYGRALPQAFRDAFCQGQDSCKQVLEFSYLRGVDGIASGAQPAMSLSGGDNDDQQDSLMALEGINKQRAVGPAQYDYIDRLGMEMSYRDTQLKQHNGKGIAAIGLLGNDVYDQLIILKTLKKRFPKALFFTTDAHAEWFHAADYMWTRNLIIASSFGLKLNPGIQKQVPPFRSSYQSAVYIATLLAVDRATVTKALFRKDVTSPQPIDHILSHIEPVMIEVGRNGPVRLLNRFDSQHSTPSRSGIAIANNANDIHQVNYLPMKNIGTIGFSVLLLFAAGLVIGGYRLNYGQRPINRIGIKSFNSKDAAVFFALATYMALTVVMLGPWFAQPEPALVFDGISAWPAAYIRAAIPFCCFIFLGRSLIELNKNSQRIQSTFGLPSYRRRTRRSGLYKKLWQLAGHSSFGKRLIRNFVGWQCDKVIALIVFCMVPMAAYKMLGASQVFYFWWLLIIVGLLVAWSVMAAKVWRIKRLARWENELVSAKQNERIRLATLWRQYGYYSSSYPRVARVCTNTFIYMVFFSCLWLIFTEGFPTHIRGPMLFVIGLVFIISVLSMLYTIFFVVDVTRQCSIWIRALSRPDLTMTPANLHYWQERLQVPPKLAEYATRIDLIAWRSKHVSHMVYFPFLAILLTILSTTNYFDNWQFPLPLALMLAINVAICTMNAFQLNGAAIKARAKILSKLRVAAIKAQQAGEGGTDSLRCSTSSFQRSVSQLGLVSYGKPVTGVGTDQYLGSQQQIEMVIELIERRTDGAFRKFYQQPIVKAFVFLVGGLGFAISQYSAISS</sequence>
<keyword evidence="2" id="KW-1133">Transmembrane helix</keyword>
<organism evidence="3 4">
    <name type="scientific">Neiella holothuriorum</name>
    <dbReference type="NCBI Taxonomy" id="2870530"/>
    <lineage>
        <taxon>Bacteria</taxon>
        <taxon>Pseudomonadati</taxon>
        <taxon>Pseudomonadota</taxon>
        <taxon>Gammaproteobacteria</taxon>
        <taxon>Alteromonadales</taxon>
        <taxon>Echinimonadaceae</taxon>
        <taxon>Neiella</taxon>
    </lineage>
</organism>
<feature type="transmembrane region" description="Helical" evidence="2">
    <location>
        <begin position="842"/>
        <end position="862"/>
    </location>
</feature>
<keyword evidence="2" id="KW-0812">Transmembrane</keyword>
<feature type="compositionally biased region" description="Basic and acidic residues" evidence="1">
    <location>
        <begin position="355"/>
        <end position="378"/>
    </location>
</feature>
<reference evidence="3" key="1">
    <citation type="submission" date="2021-07" db="EMBL/GenBank/DDBJ databases">
        <title>Neiella marina sp. nov., isolated from the intestinal content of sea cucumber Apostichopus japonicus.</title>
        <authorList>
            <person name="Bai X."/>
        </authorList>
    </citation>
    <scope>NUCLEOTIDE SEQUENCE</scope>
    <source>
        <strain evidence="3">126</strain>
    </source>
</reference>
<feature type="transmembrane region" description="Helical" evidence="2">
    <location>
        <begin position="706"/>
        <end position="727"/>
    </location>
</feature>
<proteinExistence type="predicted"/>
<dbReference type="Proteomes" id="UP001166251">
    <property type="component" value="Unassembled WGS sequence"/>
</dbReference>
<feature type="transmembrane region" description="Helical" evidence="2">
    <location>
        <begin position="908"/>
        <end position="926"/>
    </location>
</feature>